<evidence type="ECO:0000256" key="3">
    <source>
        <dbReference type="ARBA" id="ARBA00022801"/>
    </source>
</evidence>
<dbReference type="InterPro" id="IPR003653">
    <property type="entry name" value="Peptidase_C48_C"/>
</dbReference>
<dbReference type="GO" id="GO:0016926">
    <property type="term" value="P:protein desumoylation"/>
    <property type="evidence" value="ECO:0000318"/>
    <property type="project" value="GO_Central"/>
</dbReference>
<dbReference type="InParanoid" id="A8WUN9"/>
<keyword evidence="4" id="KW-0788">Thiol protease</keyword>
<dbReference type="PANTHER" id="PTHR46915:SF2">
    <property type="entry name" value="UBIQUITIN-LIKE PROTEASE 4"/>
    <property type="match status" value="1"/>
</dbReference>
<organism evidence="7 8">
    <name type="scientific">Caenorhabditis briggsae</name>
    <dbReference type="NCBI Taxonomy" id="6238"/>
    <lineage>
        <taxon>Eukaryota</taxon>
        <taxon>Metazoa</taxon>
        <taxon>Ecdysozoa</taxon>
        <taxon>Nematoda</taxon>
        <taxon>Chromadorea</taxon>
        <taxon>Rhabditida</taxon>
        <taxon>Rhabditina</taxon>
        <taxon>Rhabditomorpha</taxon>
        <taxon>Rhabditoidea</taxon>
        <taxon>Rhabditidae</taxon>
        <taxon>Peloderinae</taxon>
        <taxon>Caenorhabditis</taxon>
    </lineage>
</organism>
<feature type="compositionally biased region" description="Low complexity" evidence="5">
    <location>
        <begin position="468"/>
        <end position="479"/>
    </location>
</feature>
<evidence type="ECO:0000256" key="4">
    <source>
        <dbReference type="ARBA" id="ARBA00022807"/>
    </source>
</evidence>
<gene>
    <name evidence="9" type="primary">ulp-2</name>
    <name evidence="7" type="synonym">Cbr-ulp-2</name>
    <name evidence="9" type="ORF">CBG02290</name>
    <name evidence="7" type="ORF">CBG_02290</name>
</gene>
<dbReference type="GO" id="GO:0034334">
    <property type="term" value="P:adherens junction maintenance"/>
    <property type="evidence" value="ECO:0007669"/>
    <property type="project" value="EnsemblMetazoa"/>
</dbReference>
<dbReference type="EMBL" id="HE601438">
    <property type="protein sequence ID" value="CAP24201.1"/>
    <property type="molecule type" value="Genomic_DNA"/>
</dbReference>
<dbReference type="HOGENOM" id="CLU_354595_0_0_1"/>
<dbReference type="MEROPS" id="C48.A12"/>
<dbReference type="AlphaFoldDB" id="A8WUN9"/>
<evidence type="ECO:0000259" key="6">
    <source>
        <dbReference type="PROSITE" id="PS50600"/>
    </source>
</evidence>
<dbReference type="RefSeq" id="XP_002630625.1">
    <property type="nucleotide sequence ID" value="XM_002630579.1"/>
</dbReference>
<dbReference type="GO" id="GO:0070587">
    <property type="term" value="P:regulation of cell-cell adhesion involved in gastrulation"/>
    <property type="evidence" value="ECO:0007669"/>
    <property type="project" value="EnsemblMetazoa"/>
</dbReference>
<feature type="domain" description="Ubiquitin-like protease family profile" evidence="6">
    <location>
        <begin position="515"/>
        <end position="731"/>
    </location>
</feature>
<accession>A8WUN9</accession>
<dbReference type="Gene3D" id="1.10.418.20">
    <property type="match status" value="1"/>
</dbReference>
<sequence length="870" mass="99788">MEQADQNHLNKFKEFIRKQDASISLQFKPAQAFFGNHLTELDADGTVAIRINRKNKLYMRIKFAGDPVIGYKTADVGLSFGHIDQIKLVDEEKDRPPVIIFTLSPGGFEQLDNVLPGLKDAAESSLRGSKPTSRMMMLSLGLFNEKDDDSHLQIGFNDQGLEYSKCTDFDNAKIILKDYISPVMLQHFKEKVAKKKDVSTVVPMVFVQEIDNQEFDVFLQRQRIVYQQRTSLFSRMSTYQNWHISIPLNSEAYSKGSAVGIAVRKPNKQHIEDFEKVGKLVRKRKIDEGLEKNAHWLNREGWVRVSQPEKENHARPVGDHNDQHIDMKDAVGYTNGDNGAPLCFPAMFDRTMGISQEPVLQYSTNGFNQNPTNTVDVVQVTEKMSSLGYNFPNGDTTEYYQQNWVYPNYGKLSCYSSSTDVEVSAANNNLLNNQEQTMGINEARVTSYDTNGRFYGVVISQGDNGVQSSSSSSRKSSSSPPVSTQLKKSTIDVRGMAGYKLCDYPLKPIDGIDPVEISIKDVKTLDRKEFVNDAILAFMQNYIYIHRMNDDLKKRTVMCNTFFYPRLVRDLPQLCYSQRRPINLENDAQLEENLLKLHRWFKRYDLFGKDYMVIPVNEDLHWLLIAVINPAGAIIDLANENESRNAPKTYMLFMDPMSGLDPTKCNHMSYCVKRLLKRMYDLYKAPEKKYASANPTMYDESRVIVVRPKNIPIQDNFFDCGMYVLHYIEGLFCSPTGPITVNQIPTLDWAEHWPEAEKMCDLMRDKVYNLLNKTIGSDNRSRLAQYEQICRCGLSREGALRNGRRHSAPHPRRTPRHLDFYRRCYSLNPPNKNIINDEPMFTTPRGIAIMPLTQRVRSLRKPEEGFPLAY</sequence>
<protein>
    <submittedName>
        <fullName evidence="7">Protein CBR-ULP-2</fullName>
    </submittedName>
</protein>
<dbReference type="InterPro" id="IPR038765">
    <property type="entry name" value="Papain-like_cys_pep_sf"/>
</dbReference>
<keyword evidence="3" id="KW-0378">Hydrolase</keyword>
<dbReference type="PROSITE" id="PS50600">
    <property type="entry name" value="ULP_PROTEASE"/>
    <property type="match status" value="1"/>
</dbReference>
<name>A8WUN9_CAEBR</name>
<dbReference type="GO" id="GO:0016929">
    <property type="term" value="F:deSUMOylase activity"/>
    <property type="evidence" value="ECO:0000318"/>
    <property type="project" value="GO_Central"/>
</dbReference>
<dbReference type="Proteomes" id="UP000008549">
    <property type="component" value="Unassembled WGS sequence"/>
</dbReference>
<dbReference type="SUPFAM" id="SSF54001">
    <property type="entry name" value="Cysteine proteinases"/>
    <property type="match status" value="1"/>
</dbReference>
<evidence type="ECO:0000313" key="7">
    <source>
        <dbReference type="EMBL" id="CAP24201.1"/>
    </source>
</evidence>
<dbReference type="Pfam" id="PF02902">
    <property type="entry name" value="Peptidase_C48"/>
    <property type="match status" value="1"/>
</dbReference>
<evidence type="ECO:0000256" key="5">
    <source>
        <dbReference type="SAM" id="MobiDB-lite"/>
    </source>
</evidence>
<evidence type="ECO:0000313" key="8">
    <source>
        <dbReference type="Proteomes" id="UP000008549"/>
    </source>
</evidence>
<evidence type="ECO:0000256" key="2">
    <source>
        <dbReference type="ARBA" id="ARBA00022670"/>
    </source>
</evidence>
<proteinExistence type="inferred from homology"/>
<dbReference type="eggNOG" id="KOG0779">
    <property type="taxonomic scope" value="Eukaryota"/>
</dbReference>
<dbReference type="CTD" id="8572141"/>
<comment type="similarity">
    <text evidence="1">Belongs to the peptidase C48 family.</text>
</comment>
<dbReference type="GO" id="GO:0006508">
    <property type="term" value="P:proteolysis"/>
    <property type="evidence" value="ECO:0007669"/>
    <property type="project" value="UniProtKB-KW"/>
</dbReference>
<dbReference type="FunCoup" id="A8WUN9">
    <property type="interactions" value="1406"/>
</dbReference>
<dbReference type="Gene3D" id="3.30.310.130">
    <property type="entry name" value="Ubiquitin-related"/>
    <property type="match status" value="1"/>
</dbReference>
<dbReference type="GeneID" id="8572141"/>
<feature type="region of interest" description="Disordered" evidence="5">
    <location>
        <begin position="465"/>
        <end position="487"/>
    </location>
</feature>
<evidence type="ECO:0000256" key="1">
    <source>
        <dbReference type="ARBA" id="ARBA00005234"/>
    </source>
</evidence>
<keyword evidence="8" id="KW-1185">Reference proteome</keyword>
<dbReference type="PANTHER" id="PTHR46915">
    <property type="entry name" value="UBIQUITIN-LIKE PROTEASE 4-RELATED"/>
    <property type="match status" value="1"/>
</dbReference>
<dbReference type="STRING" id="6238.A8WUN9"/>
<dbReference type="WormBase" id="CBG02290a">
    <property type="protein sequence ID" value="CBP45436"/>
    <property type="gene ID" value="WBGene00025368"/>
    <property type="gene designation" value="Cbr-ulp-2"/>
</dbReference>
<keyword evidence="2" id="KW-0645">Protease</keyword>
<reference evidence="7 8" key="2">
    <citation type="journal article" date="2011" name="PLoS Genet.">
        <title>Caenorhabditis briggsae recombinant inbred line genotypes reveal inter-strain incompatibility and the evolution of recombination.</title>
        <authorList>
            <person name="Ross J.A."/>
            <person name="Koboldt D.C."/>
            <person name="Staisch J.E."/>
            <person name="Chamberlin H.M."/>
            <person name="Gupta B.P."/>
            <person name="Miller R.D."/>
            <person name="Baird S.E."/>
            <person name="Haag E.S."/>
        </authorList>
    </citation>
    <scope>NUCLEOTIDE SEQUENCE [LARGE SCALE GENOMIC DNA]</scope>
    <source>
        <strain evidence="7 8">AF16</strain>
    </source>
</reference>
<dbReference type="OMA" id="NAPKTYM"/>
<dbReference type="KEGG" id="cbr:CBG_02290"/>
<dbReference type="GO" id="GO:0005829">
    <property type="term" value="C:cytosol"/>
    <property type="evidence" value="ECO:0007669"/>
    <property type="project" value="EnsemblMetazoa"/>
</dbReference>
<reference evidence="7 8" key="1">
    <citation type="journal article" date="2003" name="PLoS Biol.">
        <title>The genome sequence of Caenorhabditis briggsae: a platform for comparative genomics.</title>
        <authorList>
            <person name="Stein L.D."/>
            <person name="Bao Z."/>
            <person name="Blasiar D."/>
            <person name="Blumenthal T."/>
            <person name="Brent M.R."/>
            <person name="Chen N."/>
            <person name="Chinwalla A."/>
            <person name="Clarke L."/>
            <person name="Clee C."/>
            <person name="Coghlan A."/>
            <person name="Coulson A."/>
            <person name="D'Eustachio P."/>
            <person name="Fitch D.H."/>
            <person name="Fulton L.A."/>
            <person name="Fulton R.E."/>
            <person name="Griffiths-Jones S."/>
            <person name="Harris T.W."/>
            <person name="Hillier L.W."/>
            <person name="Kamath R."/>
            <person name="Kuwabara P.E."/>
            <person name="Mardis E.R."/>
            <person name="Marra M.A."/>
            <person name="Miner T.L."/>
            <person name="Minx P."/>
            <person name="Mullikin J.C."/>
            <person name="Plumb R.W."/>
            <person name="Rogers J."/>
            <person name="Schein J.E."/>
            <person name="Sohrmann M."/>
            <person name="Spieth J."/>
            <person name="Stajich J.E."/>
            <person name="Wei C."/>
            <person name="Willey D."/>
            <person name="Wilson R.K."/>
            <person name="Durbin R."/>
            <person name="Waterston R.H."/>
        </authorList>
    </citation>
    <scope>NUCLEOTIDE SEQUENCE [LARGE SCALE GENOMIC DNA]</scope>
    <source>
        <strain evidence="7 8">AF16</strain>
    </source>
</reference>
<evidence type="ECO:0000313" key="9">
    <source>
        <dbReference type="WormBase" id="CBG02290a"/>
    </source>
</evidence>
<dbReference type="GO" id="GO:0005634">
    <property type="term" value="C:nucleus"/>
    <property type="evidence" value="ECO:0000318"/>
    <property type="project" value="GO_Central"/>
</dbReference>